<feature type="compositionally biased region" description="Polar residues" evidence="1">
    <location>
        <begin position="361"/>
        <end position="378"/>
    </location>
</feature>
<dbReference type="EMBL" id="KN848104">
    <property type="protein sequence ID" value="KIX92519.1"/>
    <property type="molecule type" value="Genomic_DNA"/>
</dbReference>
<dbReference type="InterPro" id="IPR009060">
    <property type="entry name" value="UBA-like_sf"/>
</dbReference>
<reference evidence="3 4" key="1">
    <citation type="submission" date="2015-01" db="EMBL/GenBank/DDBJ databases">
        <title>The Genome Sequence of Fonsecaea multimorphosa CBS 102226.</title>
        <authorList>
            <consortium name="The Broad Institute Genomics Platform"/>
            <person name="Cuomo C."/>
            <person name="de Hoog S."/>
            <person name="Gorbushina A."/>
            <person name="Stielow B."/>
            <person name="Teixiera M."/>
            <person name="Abouelleil A."/>
            <person name="Chapman S.B."/>
            <person name="Priest M."/>
            <person name="Young S.K."/>
            <person name="Wortman J."/>
            <person name="Nusbaum C."/>
            <person name="Birren B."/>
        </authorList>
    </citation>
    <scope>NUCLEOTIDE SEQUENCE [LARGE SCALE GENOMIC DNA]</scope>
    <source>
        <strain evidence="3 4">CBS 102226</strain>
    </source>
</reference>
<dbReference type="AlphaFoldDB" id="A0A0D2JPV3"/>
<dbReference type="GeneID" id="27717585"/>
<dbReference type="STRING" id="1442371.A0A0D2JPV3"/>
<dbReference type="FunFam" id="1.10.287.110:FF:000002">
    <property type="entry name" value="putative tyrosine-protein phosphatase auxilin isoform X2"/>
    <property type="match status" value="1"/>
</dbReference>
<dbReference type="OrthoDB" id="1717591at2759"/>
<dbReference type="SUPFAM" id="SSF46565">
    <property type="entry name" value="Chaperone J-domain"/>
    <property type="match status" value="1"/>
</dbReference>
<evidence type="ECO:0000313" key="3">
    <source>
        <dbReference type="EMBL" id="KIX92519.1"/>
    </source>
</evidence>
<feature type="compositionally biased region" description="Polar residues" evidence="1">
    <location>
        <begin position="92"/>
        <end position="102"/>
    </location>
</feature>
<sequence length="919" mass="98693">MDDIAGLNWSSTPTSGQNSKPASSTSNYSAFTALKPTPPGSGRVSPFNPTSIQPPSKPSTPANDSFASLVSFGPVSQKNLSLSEQQRIQVEAKLQQQKTQPQRLDDQYAGGDDQFWNNLGSGRGTPAIDAAKSQNTNKKKNELDDTDDDLFAAFNKPTAAKNDIITASVQKKPASVDDNDDPFGLSGLPPRRADTAATASTAAEDDDDVLGLLGKPASAARPESPPLASQKSTAARHPQDKAVAELVDMGFPADKARVALEATESGLDVQAAVGYLLNQAHAEARQKAQSRTASGQRGDQDNARMSSRDETHTSRTRSPWEDGEGSRNRGKGSTHNGEKDFEQMAAEFGSNFLKTANSLWKQGTKRVQQAVQEFNSDSEAGGQPRWMREVAERPTRKEQPQPQPEVASSRGRRKPSPEARRQASMTDEAMMLESNRPTPAPRPSSSSRPIRHFDPSTDNSRDRSPIIPSRLRESLPQTQPAFLRQQNQSPATSSRTSLNRAAAEEQAAQAYVSSARRRKQQPHAVQEAPAAPVPESNLLEGGFKDTSPALPRAAATNAGMSKPPPRPQSQPVKKRVESIPVQVRPPPPTRTIPSISAIALQASHSHREKGNEHFKRGDYASAHQSYATSLSHLPDAHPLTIVLLTNRALTALKTGEPKQAIIDADKAIMIIGPSKGENEIIEITSSGDTGNKPMREYYGKALMRKAEALEQMEKWSEAAVVWREAVEGGHGGSTSIQGRMRAEKAANPQKPQSASASTPAAAAAAARKSGTASAPPSSTLRRAAPPAPAASTTSVKPAEAVSRLRAANLAADKLDDEKFRLSESVDARINAWKSGKQDNLRALLGSLDSVLWEGSGWKKISMADLVLPGKVKVQYMKGIGKVHPDKIPTDATTEQRMIAGAVFSALNDAWDKFKAENGL</sequence>
<dbReference type="SUPFAM" id="SSF46934">
    <property type="entry name" value="UBA-like"/>
    <property type="match status" value="1"/>
</dbReference>
<dbReference type="GO" id="GO:0031982">
    <property type="term" value="C:vesicle"/>
    <property type="evidence" value="ECO:0007669"/>
    <property type="project" value="TreeGrafter"/>
</dbReference>
<name>A0A0D2JPV3_9EURO</name>
<feature type="region of interest" description="Disordered" evidence="1">
    <location>
        <begin position="1"/>
        <end position="70"/>
    </location>
</feature>
<dbReference type="GO" id="GO:0030276">
    <property type="term" value="F:clathrin binding"/>
    <property type="evidence" value="ECO:0007669"/>
    <property type="project" value="TreeGrafter"/>
</dbReference>
<dbReference type="GO" id="GO:0005737">
    <property type="term" value="C:cytoplasm"/>
    <property type="evidence" value="ECO:0007669"/>
    <property type="project" value="TreeGrafter"/>
</dbReference>
<feature type="region of interest" description="Disordered" evidence="1">
    <location>
        <begin position="284"/>
        <end position="344"/>
    </location>
</feature>
<dbReference type="GO" id="GO:0072318">
    <property type="term" value="P:clathrin coat disassembly"/>
    <property type="evidence" value="ECO:0007669"/>
    <property type="project" value="TreeGrafter"/>
</dbReference>
<evidence type="ECO:0000256" key="1">
    <source>
        <dbReference type="SAM" id="MobiDB-lite"/>
    </source>
</evidence>
<dbReference type="PANTHER" id="PTHR23172">
    <property type="entry name" value="AUXILIN/CYCLIN G-ASSOCIATED KINASE-RELATED"/>
    <property type="match status" value="1"/>
</dbReference>
<dbReference type="PANTHER" id="PTHR23172:SF19">
    <property type="entry name" value="J DOMAIN-CONTAINING PROTEIN"/>
    <property type="match status" value="1"/>
</dbReference>
<feature type="compositionally biased region" description="Polar residues" evidence="1">
    <location>
        <begin position="475"/>
        <end position="499"/>
    </location>
</feature>
<dbReference type="Gene3D" id="1.10.287.110">
    <property type="entry name" value="DnaJ domain"/>
    <property type="match status" value="1"/>
</dbReference>
<feature type="compositionally biased region" description="Polar residues" evidence="1">
    <location>
        <begin position="8"/>
        <end position="30"/>
    </location>
</feature>
<feature type="compositionally biased region" description="Basic and acidic residues" evidence="1">
    <location>
        <begin position="386"/>
        <end position="399"/>
    </location>
</feature>
<feature type="compositionally biased region" description="Low complexity" evidence="1">
    <location>
        <begin position="753"/>
        <end position="794"/>
    </location>
</feature>
<dbReference type="PROSITE" id="PS50030">
    <property type="entry name" value="UBA"/>
    <property type="match status" value="1"/>
</dbReference>
<proteinExistence type="predicted"/>
<feature type="compositionally biased region" description="Basic and acidic residues" evidence="1">
    <location>
        <begin position="451"/>
        <end position="464"/>
    </location>
</feature>
<dbReference type="FunFam" id="1.25.40.10:FF:000354">
    <property type="entry name" value="UBA domain-containing protein 7"/>
    <property type="match status" value="1"/>
</dbReference>
<dbReference type="Pfam" id="PF00627">
    <property type="entry name" value="UBA"/>
    <property type="match status" value="1"/>
</dbReference>
<dbReference type="SUPFAM" id="SSF48452">
    <property type="entry name" value="TPR-like"/>
    <property type="match status" value="1"/>
</dbReference>
<protein>
    <recommendedName>
        <fullName evidence="2">UBA domain-containing protein</fullName>
    </recommendedName>
</protein>
<dbReference type="InterPro" id="IPR011990">
    <property type="entry name" value="TPR-like_helical_dom_sf"/>
</dbReference>
<evidence type="ECO:0000259" key="2">
    <source>
        <dbReference type="PROSITE" id="PS50030"/>
    </source>
</evidence>
<feature type="compositionally biased region" description="Basic and acidic residues" evidence="1">
    <location>
        <begin position="298"/>
        <end position="327"/>
    </location>
</feature>
<dbReference type="SMART" id="SM00165">
    <property type="entry name" value="UBA"/>
    <property type="match status" value="1"/>
</dbReference>
<evidence type="ECO:0000313" key="4">
    <source>
        <dbReference type="Proteomes" id="UP000053411"/>
    </source>
</evidence>
<gene>
    <name evidence="3" type="ORF">Z520_11839</name>
</gene>
<feature type="domain" description="UBA" evidence="2">
    <location>
        <begin position="237"/>
        <end position="279"/>
    </location>
</feature>
<dbReference type="Gene3D" id="1.10.8.10">
    <property type="entry name" value="DNA helicase RuvA subunit, C-terminal domain"/>
    <property type="match status" value="1"/>
</dbReference>
<dbReference type="VEuPathDB" id="FungiDB:Z520_11839"/>
<dbReference type="Gene3D" id="1.25.40.10">
    <property type="entry name" value="Tetratricopeptide repeat domain"/>
    <property type="match status" value="1"/>
</dbReference>
<dbReference type="RefSeq" id="XP_016626642.1">
    <property type="nucleotide sequence ID" value="XM_016782327.1"/>
</dbReference>
<dbReference type="InterPro" id="IPR015940">
    <property type="entry name" value="UBA"/>
</dbReference>
<feature type="region of interest" description="Disordered" evidence="1">
    <location>
        <begin position="92"/>
        <end position="145"/>
    </location>
</feature>
<feature type="compositionally biased region" description="Polar residues" evidence="1">
    <location>
        <begin position="47"/>
        <end position="70"/>
    </location>
</feature>
<feature type="region of interest" description="Disordered" evidence="1">
    <location>
        <begin position="361"/>
        <end position="592"/>
    </location>
</feature>
<dbReference type="InterPro" id="IPR036869">
    <property type="entry name" value="J_dom_sf"/>
</dbReference>
<keyword evidence="4" id="KW-1185">Reference proteome</keyword>
<feature type="region of interest" description="Disordered" evidence="1">
    <location>
        <begin position="168"/>
        <end position="246"/>
    </location>
</feature>
<feature type="compositionally biased region" description="Low complexity" evidence="1">
    <location>
        <begin position="522"/>
        <end position="535"/>
    </location>
</feature>
<accession>A0A0D2JPV3</accession>
<feature type="region of interest" description="Disordered" evidence="1">
    <location>
        <begin position="728"/>
        <end position="798"/>
    </location>
</feature>
<organism evidence="3 4">
    <name type="scientific">Fonsecaea multimorphosa CBS 102226</name>
    <dbReference type="NCBI Taxonomy" id="1442371"/>
    <lineage>
        <taxon>Eukaryota</taxon>
        <taxon>Fungi</taxon>
        <taxon>Dikarya</taxon>
        <taxon>Ascomycota</taxon>
        <taxon>Pezizomycotina</taxon>
        <taxon>Eurotiomycetes</taxon>
        <taxon>Chaetothyriomycetidae</taxon>
        <taxon>Chaetothyriales</taxon>
        <taxon>Herpotrichiellaceae</taxon>
        <taxon>Fonsecaea</taxon>
    </lineage>
</organism>
<dbReference type="Proteomes" id="UP000053411">
    <property type="component" value="Unassembled WGS sequence"/>
</dbReference>
<feature type="compositionally biased region" description="Polar residues" evidence="1">
    <location>
        <begin position="287"/>
        <end position="297"/>
    </location>
</feature>
<dbReference type="GO" id="GO:0072583">
    <property type="term" value="P:clathrin-dependent endocytosis"/>
    <property type="evidence" value="ECO:0007669"/>
    <property type="project" value="TreeGrafter"/>
</dbReference>